<dbReference type="InterPro" id="IPR036890">
    <property type="entry name" value="HATPase_C_sf"/>
</dbReference>
<dbReference type="EMBL" id="VNHW01000005">
    <property type="protein sequence ID" value="TYP87832.1"/>
    <property type="molecule type" value="Genomic_DNA"/>
</dbReference>
<evidence type="ECO:0000256" key="1">
    <source>
        <dbReference type="ARBA" id="ARBA00022527"/>
    </source>
</evidence>
<dbReference type="Pfam" id="PF13581">
    <property type="entry name" value="HATPase_c_2"/>
    <property type="match status" value="1"/>
</dbReference>
<reference evidence="3 4" key="1">
    <citation type="submission" date="2019-07" db="EMBL/GenBank/DDBJ databases">
        <title>Genomic Encyclopedia of Archaeal and Bacterial Type Strains, Phase II (KMG-II): from individual species to whole genera.</title>
        <authorList>
            <person name="Goeker M."/>
        </authorList>
    </citation>
    <scope>NUCLEOTIDE SEQUENCE [LARGE SCALE GENOMIC DNA]</scope>
    <source>
        <strain evidence="3 4">DSM 46842</strain>
    </source>
</reference>
<organism evidence="3 4">
    <name type="scientific">Blastococcus xanthinilyticus</name>
    <dbReference type="NCBI Taxonomy" id="1564164"/>
    <lineage>
        <taxon>Bacteria</taxon>
        <taxon>Bacillati</taxon>
        <taxon>Actinomycetota</taxon>
        <taxon>Actinomycetes</taxon>
        <taxon>Geodermatophilales</taxon>
        <taxon>Geodermatophilaceae</taxon>
        <taxon>Blastococcus</taxon>
    </lineage>
</organism>
<feature type="domain" description="Histidine kinase/HSP90-like ATPase" evidence="2">
    <location>
        <begin position="14"/>
        <end position="122"/>
    </location>
</feature>
<dbReference type="SUPFAM" id="SSF55874">
    <property type="entry name" value="ATPase domain of HSP90 chaperone/DNA topoisomerase II/histidine kinase"/>
    <property type="match status" value="1"/>
</dbReference>
<dbReference type="AlphaFoldDB" id="A0A5S5CZ28"/>
<dbReference type="PANTHER" id="PTHR35526:SF3">
    <property type="entry name" value="ANTI-SIGMA-F FACTOR RSBW"/>
    <property type="match status" value="1"/>
</dbReference>
<dbReference type="Proteomes" id="UP000322499">
    <property type="component" value="Unassembled WGS sequence"/>
</dbReference>
<dbReference type="Gene3D" id="3.30.565.10">
    <property type="entry name" value="Histidine kinase-like ATPase, C-terminal domain"/>
    <property type="match status" value="1"/>
</dbReference>
<comment type="caution">
    <text evidence="3">The sequence shown here is derived from an EMBL/GenBank/DDBJ whole genome shotgun (WGS) entry which is preliminary data.</text>
</comment>
<gene>
    <name evidence="3" type="ORF">BD833_1052</name>
</gene>
<accession>A0A5S5CZ28</accession>
<keyword evidence="1" id="KW-0723">Serine/threonine-protein kinase</keyword>
<dbReference type="InterPro" id="IPR003594">
    <property type="entry name" value="HATPase_dom"/>
</dbReference>
<sequence length="129" mass="14119">MSTLTASMDLPPIAASVPVARRLVRQLLQAWDARQDHEDAALLVTELVANVVDHVGGSACLTIEATCSEDWLRLAVVDCSPVPPAPQGLDPERTRGRGMLMVEVLADRWGCEAHRDGKRVWFELRPPGL</sequence>
<evidence type="ECO:0000259" key="2">
    <source>
        <dbReference type="Pfam" id="PF13581"/>
    </source>
</evidence>
<dbReference type="GO" id="GO:0004674">
    <property type="term" value="F:protein serine/threonine kinase activity"/>
    <property type="evidence" value="ECO:0007669"/>
    <property type="project" value="UniProtKB-KW"/>
</dbReference>
<evidence type="ECO:0000313" key="3">
    <source>
        <dbReference type="EMBL" id="TYP87832.1"/>
    </source>
</evidence>
<name>A0A5S5CZ28_9ACTN</name>
<dbReference type="InterPro" id="IPR050267">
    <property type="entry name" value="Anti-sigma-factor_SerPK"/>
</dbReference>
<keyword evidence="4" id="KW-1185">Reference proteome</keyword>
<keyword evidence="1" id="KW-0808">Transferase</keyword>
<proteinExistence type="predicted"/>
<dbReference type="RefSeq" id="WP_166532787.1">
    <property type="nucleotide sequence ID" value="NZ_VNHW01000005.1"/>
</dbReference>
<keyword evidence="1" id="KW-0418">Kinase</keyword>
<protein>
    <submittedName>
        <fullName evidence="3">Anti-sigma regulatory factor (Ser/Thr protein kinase)</fullName>
    </submittedName>
</protein>
<dbReference type="PANTHER" id="PTHR35526">
    <property type="entry name" value="ANTI-SIGMA-F FACTOR RSBW-RELATED"/>
    <property type="match status" value="1"/>
</dbReference>
<dbReference type="CDD" id="cd16936">
    <property type="entry name" value="HATPase_RsbW-like"/>
    <property type="match status" value="1"/>
</dbReference>
<evidence type="ECO:0000313" key="4">
    <source>
        <dbReference type="Proteomes" id="UP000322499"/>
    </source>
</evidence>